<name>A0ABW2RPA9_9BACL</name>
<dbReference type="Proteomes" id="UP001596500">
    <property type="component" value="Unassembled WGS sequence"/>
</dbReference>
<gene>
    <name evidence="1" type="ORF">ACFQNG_16725</name>
</gene>
<organism evidence="1 2">
    <name type="scientific">Laceyella putida</name>
    <dbReference type="NCBI Taxonomy" id="110101"/>
    <lineage>
        <taxon>Bacteria</taxon>
        <taxon>Bacillati</taxon>
        <taxon>Bacillota</taxon>
        <taxon>Bacilli</taxon>
        <taxon>Bacillales</taxon>
        <taxon>Thermoactinomycetaceae</taxon>
        <taxon>Laceyella</taxon>
    </lineage>
</organism>
<evidence type="ECO:0000313" key="2">
    <source>
        <dbReference type="Proteomes" id="UP001596500"/>
    </source>
</evidence>
<sequence length="197" mass="22969">MRLMSTDIDERCFFLRSTHKIVGVFIKDGKGNEYGRLEMYIHLGDHRLNVEEYLGRIYSLKRVKPDERVPEGTKVIYGLRDGHGIYEMIYDKQDRLLKIHFLKEEVKKTGFELRQKHVNRFATVGSLKENVEEVFKKYGFANLKEIIKADGSVVCFYGNKYKHVIGIVVKCNKAKKVTEATALPTYLHIDQINFGQY</sequence>
<dbReference type="RefSeq" id="WP_379866774.1">
    <property type="nucleotide sequence ID" value="NZ_JBHTBW010000058.1"/>
</dbReference>
<accession>A0ABW2RPA9</accession>
<protein>
    <submittedName>
        <fullName evidence="1">Uncharacterized protein</fullName>
    </submittedName>
</protein>
<reference evidence="2" key="1">
    <citation type="journal article" date="2019" name="Int. J. Syst. Evol. Microbiol.">
        <title>The Global Catalogue of Microorganisms (GCM) 10K type strain sequencing project: providing services to taxonomists for standard genome sequencing and annotation.</title>
        <authorList>
            <consortium name="The Broad Institute Genomics Platform"/>
            <consortium name="The Broad Institute Genome Sequencing Center for Infectious Disease"/>
            <person name="Wu L."/>
            <person name="Ma J."/>
        </authorList>
    </citation>
    <scope>NUCLEOTIDE SEQUENCE [LARGE SCALE GENOMIC DNA]</scope>
    <source>
        <strain evidence="2">CGMCC 1.12942</strain>
    </source>
</reference>
<evidence type="ECO:0000313" key="1">
    <source>
        <dbReference type="EMBL" id="MFC7442719.1"/>
    </source>
</evidence>
<keyword evidence="2" id="KW-1185">Reference proteome</keyword>
<comment type="caution">
    <text evidence="1">The sequence shown here is derived from an EMBL/GenBank/DDBJ whole genome shotgun (WGS) entry which is preliminary data.</text>
</comment>
<proteinExistence type="predicted"/>
<dbReference type="EMBL" id="JBHTBW010000058">
    <property type="protein sequence ID" value="MFC7442719.1"/>
    <property type="molecule type" value="Genomic_DNA"/>
</dbReference>